<evidence type="ECO:0000256" key="1">
    <source>
        <dbReference type="ARBA" id="ARBA00022801"/>
    </source>
</evidence>
<sequence length="292" mass="30873">MTAPPDGTTRLATIGHAYAQESVRAGERLRSRVATLYDVPAGMTFAQYRETVRFGDDAPVPNARDLTVEGVPVRSFTPEGLPRGTYLHLHGGGWCLGSHTMHDETLQRLAERTELTVLSVGYRMAPEHRYPACLDDVLAVAGAVAEGSGAGFLAIGGESAGAHLAALTVTALPALLGRQPFSAVSLNYGAFDLTAGLDRALGLLMPGATGEQRRAASPAYADLHGVPPARFCVGTGDALLAQTLAMEARWREHAPTELDVFAGAAHAFTTVRSTAARVAKAREAEFLVRTQK</sequence>
<name>A0A6G3WIH7_9ACTN</name>
<organism evidence="3">
    <name type="scientific">Streptomyces sp. SID7499</name>
    <dbReference type="NCBI Taxonomy" id="2706086"/>
    <lineage>
        <taxon>Bacteria</taxon>
        <taxon>Bacillati</taxon>
        <taxon>Actinomycetota</taxon>
        <taxon>Actinomycetes</taxon>
        <taxon>Kitasatosporales</taxon>
        <taxon>Streptomycetaceae</taxon>
        <taxon>Streptomyces</taxon>
    </lineage>
</organism>
<evidence type="ECO:0000313" key="3">
    <source>
        <dbReference type="EMBL" id="NEE05298.1"/>
    </source>
</evidence>
<dbReference type="InterPro" id="IPR050300">
    <property type="entry name" value="GDXG_lipolytic_enzyme"/>
</dbReference>
<dbReference type="Gene3D" id="3.40.50.1820">
    <property type="entry name" value="alpha/beta hydrolase"/>
    <property type="match status" value="1"/>
</dbReference>
<gene>
    <name evidence="3" type="ORF">G3M58_02470</name>
</gene>
<reference evidence="3" key="1">
    <citation type="submission" date="2020-01" db="EMBL/GenBank/DDBJ databases">
        <title>Insect and environment-associated Actinomycetes.</title>
        <authorList>
            <person name="Currrie C."/>
            <person name="Chevrette M."/>
            <person name="Carlson C."/>
            <person name="Stubbendieck R."/>
            <person name="Wendt-Pienkowski E."/>
        </authorList>
    </citation>
    <scope>NUCLEOTIDE SEQUENCE</scope>
    <source>
        <strain evidence="3">SID7499</strain>
    </source>
</reference>
<keyword evidence="1 3" id="KW-0378">Hydrolase</keyword>
<accession>A0A6G3WIH7</accession>
<dbReference type="InterPro" id="IPR029058">
    <property type="entry name" value="AB_hydrolase_fold"/>
</dbReference>
<dbReference type="AlphaFoldDB" id="A0A6G3WIH7"/>
<dbReference type="GO" id="GO:0016787">
    <property type="term" value="F:hydrolase activity"/>
    <property type="evidence" value="ECO:0007669"/>
    <property type="project" value="UniProtKB-KW"/>
</dbReference>
<dbReference type="PANTHER" id="PTHR48081">
    <property type="entry name" value="AB HYDROLASE SUPERFAMILY PROTEIN C4A8.06C"/>
    <property type="match status" value="1"/>
</dbReference>
<dbReference type="SUPFAM" id="SSF53474">
    <property type="entry name" value="alpha/beta-Hydrolases"/>
    <property type="match status" value="1"/>
</dbReference>
<comment type="caution">
    <text evidence="3">The sequence shown here is derived from an EMBL/GenBank/DDBJ whole genome shotgun (WGS) entry which is preliminary data.</text>
</comment>
<proteinExistence type="predicted"/>
<dbReference type="InterPro" id="IPR013094">
    <property type="entry name" value="AB_hydrolase_3"/>
</dbReference>
<feature type="domain" description="Alpha/beta hydrolase fold-3" evidence="2">
    <location>
        <begin position="87"/>
        <end position="269"/>
    </location>
</feature>
<evidence type="ECO:0000259" key="2">
    <source>
        <dbReference type="Pfam" id="PF07859"/>
    </source>
</evidence>
<dbReference type="Pfam" id="PF07859">
    <property type="entry name" value="Abhydrolase_3"/>
    <property type="match status" value="1"/>
</dbReference>
<dbReference type="EMBL" id="JAAGMN010000291">
    <property type="protein sequence ID" value="NEE05298.1"/>
    <property type="molecule type" value="Genomic_DNA"/>
</dbReference>
<protein>
    <submittedName>
        <fullName evidence="3">Alpha/beta hydrolase</fullName>
    </submittedName>
</protein>